<dbReference type="GeneID" id="54423380"/>
<sequence>MMSGLFVDAMSLPIFALVTSMFSPSTRFGVDFDTEANEERGDAHIYVASNGHIIATVIRTLFLVQISHSSCASHATLTAASPALHWSAPRAKSLMIGCVPAHLKLDLVHGKCQRSAGGLEPAGSGPRSKRKVPKNADAKQQQTVYHGAVGRTRREARHETGRDGTKRTSGAELERRQLVPVKAQHETLRQCVTRGGTSTARQSGEGYHGIENGGGRAQRRREEILRRARPHWRVVGGGHQATQSGSHSATFGW</sequence>
<feature type="compositionally biased region" description="Basic and acidic residues" evidence="1">
    <location>
        <begin position="172"/>
        <end position="188"/>
    </location>
</feature>
<feature type="compositionally biased region" description="Basic and acidic residues" evidence="1">
    <location>
        <begin position="152"/>
        <end position="166"/>
    </location>
</feature>
<protein>
    <submittedName>
        <fullName evidence="3 5">Uncharacterized protein</fullName>
    </submittedName>
</protein>
<accession>A0A6G1G5V4</accession>
<proteinExistence type="predicted"/>
<feature type="signal peptide" evidence="2">
    <location>
        <begin position="1"/>
        <end position="20"/>
    </location>
</feature>
<reference evidence="5" key="2">
    <citation type="submission" date="2020-04" db="EMBL/GenBank/DDBJ databases">
        <authorList>
            <consortium name="NCBI Genome Project"/>
        </authorList>
    </citation>
    <scope>NUCLEOTIDE SEQUENCE</scope>
    <source>
        <strain evidence="5">CBS 781.70</strain>
    </source>
</reference>
<organism evidence="3">
    <name type="scientific">Eremomyces bilateralis CBS 781.70</name>
    <dbReference type="NCBI Taxonomy" id="1392243"/>
    <lineage>
        <taxon>Eukaryota</taxon>
        <taxon>Fungi</taxon>
        <taxon>Dikarya</taxon>
        <taxon>Ascomycota</taxon>
        <taxon>Pezizomycotina</taxon>
        <taxon>Dothideomycetes</taxon>
        <taxon>Dothideomycetes incertae sedis</taxon>
        <taxon>Eremomycetales</taxon>
        <taxon>Eremomycetaceae</taxon>
        <taxon>Eremomyces</taxon>
    </lineage>
</organism>
<reference evidence="5" key="3">
    <citation type="submission" date="2025-04" db="UniProtKB">
        <authorList>
            <consortium name="RefSeq"/>
        </authorList>
    </citation>
    <scope>IDENTIFICATION</scope>
    <source>
        <strain evidence="5">CBS 781.70</strain>
    </source>
</reference>
<dbReference type="AlphaFoldDB" id="A0A6G1G5V4"/>
<evidence type="ECO:0000256" key="2">
    <source>
        <dbReference type="SAM" id="SignalP"/>
    </source>
</evidence>
<evidence type="ECO:0000313" key="5">
    <source>
        <dbReference type="RefSeq" id="XP_033535039.1"/>
    </source>
</evidence>
<evidence type="ECO:0000313" key="3">
    <source>
        <dbReference type="EMBL" id="KAF1813408.1"/>
    </source>
</evidence>
<feature type="chain" id="PRO_5044631864" evidence="2">
    <location>
        <begin position="21"/>
        <end position="253"/>
    </location>
</feature>
<evidence type="ECO:0000313" key="4">
    <source>
        <dbReference type="Proteomes" id="UP000504638"/>
    </source>
</evidence>
<feature type="region of interest" description="Disordered" evidence="1">
    <location>
        <begin position="114"/>
        <end position="218"/>
    </location>
</feature>
<dbReference type="RefSeq" id="XP_033535039.1">
    <property type="nucleotide sequence ID" value="XM_033682810.1"/>
</dbReference>
<evidence type="ECO:0000256" key="1">
    <source>
        <dbReference type="SAM" id="MobiDB-lite"/>
    </source>
</evidence>
<keyword evidence="4" id="KW-1185">Reference proteome</keyword>
<gene>
    <name evidence="3 5" type="ORF">P152DRAFT_513640</name>
</gene>
<dbReference type="EMBL" id="ML975155">
    <property type="protein sequence ID" value="KAF1813408.1"/>
    <property type="molecule type" value="Genomic_DNA"/>
</dbReference>
<name>A0A6G1G5V4_9PEZI</name>
<reference evidence="3 5" key="1">
    <citation type="submission" date="2020-01" db="EMBL/GenBank/DDBJ databases">
        <authorList>
            <consortium name="DOE Joint Genome Institute"/>
            <person name="Haridas S."/>
            <person name="Albert R."/>
            <person name="Binder M."/>
            <person name="Bloem J."/>
            <person name="Labutti K."/>
            <person name="Salamov A."/>
            <person name="Andreopoulos B."/>
            <person name="Baker S.E."/>
            <person name="Barry K."/>
            <person name="Bills G."/>
            <person name="Bluhm B.H."/>
            <person name="Cannon C."/>
            <person name="Castanera R."/>
            <person name="Culley D.E."/>
            <person name="Daum C."/>
            <person name="Ezra D."/>
            <person name="Gonzalez J.B."/>
            <person name="Henrissat B."/>
            <person name="Kuo A."/>
            <person name="Liang C."/>
            <person name="Lipzen A."/>
            <person name="Lutzoni F."/>
            <person name="Magnuson J."/>
            <person name="Mondo S."/>
            <person name="Nolan M."/>
            <person name="Ohm R."/>
            <person name="Pangilinan J."/>
            <person name="Park H.-J."/>
            <person name="Ramirez L."/>
            <person name="Alfaro M."/>
            <person name="Sun H."/>
            <person name="Tritt A."/>
            <person name="Yoshinaga Y."/>
            <person name="Zwiers L.-H."/>
            <person name="Turgeon B.G."/>
            <person name="Goodwin S.B."/>
            <person name="Spatafora J.W."/>
            <person name="Crous P.W."/>
            <person name="Grigoriev I.V."/>
        </authorList>
    </citation>
    <scope>NUCLEOTIDE SEQUENCE</scope>
    <source>
        <strain evidence="3 5">CBS 781.70</strain>
    </source>
</reference>
<dbReference type="Proteomes" id="UP000504638">
    <property type="component" value="Unplaced"/>
</dbReference>
<keyword evidence="2" id="KW-0732">Signal</keyword>